<dbReference type="EMBL" id="BMAT01008732">
    <property type="protein sequence ID" value="GFR91393.1"/>
    <property type="molecule type" value="Genomic_DNA"/>
</dbReference>
<evidence type="ECO:0000313" key="2">
    <source>
        <dbReference type="Proteomes" id="UP000762676"/>
    </source>
</evidence>
<reference evidence="1 2" key="1">
    <citation type="journal article" date="2021" name="Elife">
        <title>Chloroplast acquisition without the gene transfer in kleptoplastic sea slugs, Plakobranchus ocellatus.</title>
        <authorList>
            <person name="Maeda T."/>
            <person name="Takahashi S."/>
            <person name="Yoshida T."/>
            <person name="Shimamura S."/>
            <person name="Takaki Y."/>
            <person name="Nagai Y."/>
            <person name="Toyoda A."/>
            <person name="Suzuki Y."/>
            <person name="Arimoto A."/>
            <person name="Ishii H."/>
            <person name="Satoh N."/>
            <person name="Nishiyama T."/>
            <person name="Hasebe M."/>
            <person name="Maruyama T."/>
            <person name="Minagawa J."/>
            <person name="Obokata J."/>
            <person name="Shigenobu S."/>
        </authorList>
    </citation>
    <scope>NUCLEOTIDE SEQUENCE [LARGE SCALE GENOMIC DNA]</scope>
</reference>
<proteinExistence type="predicted"/>
<sequence length="123" mass="13276">MTALLSAVSGLGGKNKNTAIITYSSTTCDPHGFDTATVLICSPLSLPLFSSRLFNERSAVVFSNARAPTANAGCHRLVWFPTVPARSTQRCRSDRSTRSRSRNLALVLGPETSINDSTYLQVK</sequence>
<organism evidence="1 2">
    <name type="scientific">Elysia marginata</name>
    <dbReference type="NCBI Taxonomy" id="1093978"/>
    <lineage>
        <taxon>Eukaryota</taxon>
        <taxon>Metazoa</taxon>
        <taxon>Spiralia</taxon>
        <taxon>Lophotrochozoa</taxon>
        <taxon>Mollusca</taxon>
        <taxon>Gastropoda</taxon>
        <taxon>Heterobranchia</taxon>
        <taxon>Euthyneura</taxon>
        <taxon>Panpulmonata</taxon>
        <taxon>Sacoglossa</taxon>
        <taxon>Placobranchoidea</taxon>
        <taxon>Plakobranchidae</taxon>
        <taxon>Elysia</taxon>
    </lineage>
</organism>
<comment type="caution">
    <text evidence="1">The sequence shown here is derived from an EMBL/GenBank/DDBJ whole genome shotgun (WGS) entry which is preliminary data.</text>
</comment>
<gene>
    <name evidence="1" type="ORF">ElyMa_004326400</name>
</gene>
<dbReference type="Proteomes" id="UP000762676">
    <property type="component" value="Unassembled WGS sequence"/>
</dbReference>
<protein>
    <submittedName>
        <fullName evidence="1">Uncharacterized protein</fullName>
    </submittedName>
</protein>
<keyword evidence="2" id="KW-1185">Reference proteome</keyword>
<evidence type="ECO:0000313" key="1">
    <source>
        <dbReference type="EMBL" id="GFR91393.1"/>
    </source>
</evidence>
<dbReference type="AlphaFoldDB" id="A0AAV4H0K1"/>
<name>A0AAV4H0K1_9GAST</name>
<accession>A0AAV4H0K1</accession>